<feature type="signal peptide" evidence="2">
    <location>
        <begin position="1"/>
        <end position="38"/>
    </location>
</feature>
<dbReference type="Gene3D" id="1.10.287.470">
    <property type="entry name" value="Helix hairpin bin"/>
    <property type="match status" value="1"/>
</dbReference>
<dbReference type="NCBIfam" id="TIGR01730">
    <property type="entry name" value="RND_mfp"/>
    <property type="match status" value="1"/>
</dbReference>
<accession>A0A1X7G515</accession>
<protein>
    <submittedName>
        <fullName evidence="3">RND family efflux transporter, MFP subunit</fullName>
    </submittedName>
</protein>
<dbReference type="Gene3D" id="2.40.30.170">
    <property type="match status" value="1"/>
</dbReference>
<evidence type="ECO:0000313" key="3">
    <source>
        <dbReference type="EMBL" id="SMF64095.1"/>
    </source>
</evidence>
<sequence length="269" mass="29310">MARHQRAGRTGRNGTVVTRAAAAAALMGAVMLAVPAAAQSLPGAGFNPLEMRAQLTPQRYATLSAEIAAKINRVVLRDGQSFRAGDVLLEFDCALQAAQLDKARAQQAGAENMLNGQRRLAKLNAVGMVELHNSEAEVTKAKADVTYLRTTMEKCKLTAPYNGRIVEHKAREQQFVQPAQPLIEIIDDSTLELEFIVPSQWLSWFKPGHSFKVRIDDTRNEYPVKLVRTAARVDPLSQSVKAVAVVDGKYPELLAGMSGQILITPPAQQ</sequence>
<keyword evidence="2" id="KW-0732">Signal</keyword>
<dbReference type="STRING" id="286727.SAMN02982917_3283"/>
<dbReference type="PANTHER" id="PTHR30469:SF15">
    <property type="entry name" value="HLYD FAMILY OF SECRETION PROTEINS"/>
    <property type="match status" value="1"/>
</dbReference>
<comment type="similarity">
    <text evidence="1">Belongs to the membrane fusion protein (MFP) (TC 8.A.1) family.</text>
</comment>
<name>A0A1X7G515_9PROT</name>
<dbReference type="EMBL" id="FXAK01000007">
    <property type="protein sequence ID" value="SMF64095.1"/>
    <property type="molecule type" value="Genomic_DNA"/>
</dbReference>
<evidence type="ECO:0000313" key="4">
    <source>
        <dbReference type="Proteomes" id="UP000192936"/>
    </source>
</evidence>
<dbReference type="RefSeq" id="WP_085087186.1">
    <property type="nucleotide sequence ID" value="NZ_FXAK01000007.1"/>
</dbReference>
<feature type="chain" id="PRO_5010864089" evidence="2">
    <location>
        <begin position="39"/>
        <end position="269"/>
    </location>
</feature>
<evidence type="ECO:0000256" key="1">
    <source>
        <dbReference type="ARBA" id="ARBA00009477"/>
    </source>
</evidence>
<dbReference type="GO" id="GO:1990281">
    <property type="term" value="C:efflux pump complex"/>
    <property type="evidence" value="ECO:0007669"/>
    <property type="project" value="TreeGrafter"/>
</dbReference>
<dbReference type="PANTHER" id="PTHR30469">
    <property type="entry name" value="MULTIDRUG RESISTANCE PROTEIN MDTA"/>
    <property type="match status" value="1"/>
</dbReference>
<dbReference type="SUPFAM" id="SSF111369">
    <property type="entry name" value="HlyD-like secretion proteins"/>
    <property type="match status" value="1"/>
</dbReference>
<evidence type="ECO:0000256" key="2">
    <source>
        <dbReference type="SAM" id="SignalP"/>
    </source>
</evidence>
<gene>
    <name evidence="3" type="ORF">SAMN02982917_3283</name>
</gene>
<dbReference type="Proteomes" id="UP000192936">
    <property type="component" value="Unassembled WGS sequence"/>
</dbReference>
<dbReference type="GO" id="GO:0015562">
    <property type="term" value="F:efflux transmembrane transporter activity"/>
    <property type="evidence" value="ECO:0007669"/>
    <property type="project" value="TreeGrafter"/>
</dbReference>
<dbReference type="AlphaFoldDB" id="A0A1X7G515"/>
<reference evidence="3 4" key="1">
    <citation type="submission" date="2017-04" db="EMBL/GenBank/DDBJ databases">
        <authorList>
            <person name="Afonso C.L."/>
            <person name="Miller P.J."/>
            <person name="Scott M.A."/>
            <person name="Spackman E."/>
            <person name="Goraichik I."/>
            <person name="Dimitrov K.M."/>
            <person name="Suarez D.L."/>
            <person name="Swayne D.E."/>
        </authorList>
    </citation>
    <scope>NUCLEOTIDE SEQUENCE [LARGE SCALE GENOMIC DNA]</scope>
    <source>
        <strain evidence="3 4">A2P</strain>
    </source>
</reference>
<organism evidence="3 4">
    <name type="scientific">Azospirillum oryzae</name>
    <dbReference type="NCBI Taxonomy" id="286727"/>
    <lineage>
        <taxon>Bacteria</taxon>
        <taxon>Pseudomonadati</taxon>
        <taxon>Pseudomonadota</taxon>
        <taxon>Alphaproteobacteria</taxon>
        <taxon>Rhodospirillales</taxon>
        <taxon>Azospirillaceae</taxon>
        <taxon>Azospirillum</taxon>
    </lineage>
</organism>
<dbReference type="InterPro" id="IPR006143">
    <property type="entry name" value="RND_pump_MFP"/>
</dbReference>
<dbReference type="Gene3D" id="2.40.50.100">
    <property type="match status" value="1"/>
</dbReference>
<proteinExistence type="inferred from homology"/>